<dbReference type="InParanoid" id="A0A6I8U4G1"/>
<gene>
    <name evidence="1" type="primary">110679324</name>
</gene>
<proteinExistence type="predicted"/>
<dbReference type="EnsemblMetazoa" id="AAEL022491-RA">
    <property type="protein sequence ID" value="AAEL022491-PA"/>
    <property type="gene ID" value="AAEL022491"/>
</dbReference>
<reference evidence="1 2" key="1">
    <citation type="submission" date="2017-06" db="EMBL/GenBank/DDBJ databases">
        <title>Aedes aegypti genome working group (AGWG) sequencing and assembly.</title>
        <authorList>
            <consortium name="Aedes aegypti Genome Working Group (AGWG)"/>
            <person name="Matthews B.J."/>
        </authorList>
    </citation>
    <scope>NUCLEOTIDE SEQUENCE [LARGE SCALE GENOMIC DNA]</scope>
    <source>
        <strain evidence="1 2">LVP_AGWG</strain>
    </source>
</reference>
<sequence>MKLHFDSKFCQYPKTYFPFVLNILLWDRNWLTKVCTSCPFYLYSSTFAALYLIVNLFLAAYELFQQILVPIAGPDDYDQKLTVPLRFWKIDLSFRIPHQYLLLGRALFHVQALARSLYNLAVGNFGALLGLVVFVPVFFAMDVINFVTEWSKHRGQPDWQKFIWTEALRLGSTVVFWTNMCCLLYNQYAGCIFDK</sequence>
<evidence type="ECO:0000313" key="2">
    <source>
        <dbReference type="Proteomes" id="UP000008820"/>
    </source>
</evidence>
<organism evidence="1 2">
    <name type="scientific">Aedes aegypti</name>
    <name type="common">Yellowfever mosquito</name>
    <name type="synonym">Culex aegypti</name>
    <dbReference type="NCBI Taxonomy" id="7159"/>
    <lineage>
        <taxon>Eukaryota</taxon>
        <taxon>Metazoa</taxon>
        <taxon>Ecdysozoa</taxon>
        <taxon>Arthropoda</taxon>
        <taxon>Hexapoda</taxon>
        <taxon>Insecta</taxon>
        <taxon>Pterygota</taxon>
        <taxon>Neoptera</taxon>
        <taxon>Endopterygota</taxon>
        <taxon>Diptera</taxon>
        <taxon>Nematocera</taxon>
        <taxon>Culicoidea</taxon>
        <taxon>Culicidae</taxon>
        <taxon>Culicinae</taxon>
        <taxon>Aedini</taxon>
        <taxon>Aedes</taxon>
        <taxon>Stegomyia</taxon>
    </lineage>
</organism>
<name>A0A6I8U4G1_AEDAE</name>
<reference evidence="1" key="2">
    <citation type="submission" date="2020-05" db="UniProtKB">
        <authorList>
            <consortium name="EnsemblMetazoa"/>
        </authorList>
    </citation>
    <scope>IDENTIFICATION</scope>
    <source>
        <strain evidence="1">LVP_AGWG</strain>
    </source>
</reference>
<accession>A0A6I8U4G1</accession>
<protein>
    <submittedName>
        <fullName evidence="1">Uncharacterized protein</fullName>
    </submittedName>
</protein>
<evidence type="ECO:0000313" key="1">
    <source>
        <dbReference type="EnsemblMetazoa" id="AAEL022491-PA"/>
    </source>
</evidence>
<dbReference type="Proteomes" id="UP000008820">
    <property type="component" value="Chromosome 3"/>
</dbReference>
<dbReference type="AlphaFoldDB" id="A0A6I8U4G1"/>
<keyword evidence="2" id="KW-1185">Reference proteome</keyword>
<dbReference type="OrthoDB" id="7757448at2759"/>